<name>A0A0Q2XAR9_MYCGO</name>
<protein>
    <submittedName>
        <fullName evidence="1">Uncharacterized protein</fullName>
    </submittedName>
</protein>
<reference evidence="1 2" key="1">
    <citation type="submission" date="2015-10" db="EMBL/GenBank/DDBJ databases">
        <title>Mycobacterium gordonae draft genome assembly.</title>
        <authorList>
            <person name="Ustinova V."/>
            <person name="Smirnova T."/>
            <person name="Blagodatskikh K."/>
            <person name="Varlamov D."/>
            <person name="Larionova E."/>
            <person name="Chernousova L."/>
        </authorList>
    </citation>
    <scope>NUCLEOTIDE SEQUENCE [LARGE SCALE GENOMIC DNA]</scope>
    <source>
        <strain evidence="1 2">CTRI 14-8773</strain>
    </source>
</reference>
<dbReference type="AlphaFoldDB" id="A0A0Q2XAR9"/>
<comment type="caution">
    <text evidence="1">The sequence shown here is derived from an EMBL/GenBank/DDBJ whole genome shotgun (WGS) entry which is preliminary data.</text>
</comment>
<evidence type="ECO:0000313" key="2">
    <source>
        <dbReference type="Proteomes" id="UP000051677"/>
    </source>
</evidence>
<accession>A0A0Q2XAR9</accession>
<dbReference type="Proteomes" id="UP000051677">
    <property type="component" value="Unassembled WGS sequence"/>
</dbReference>
<gene>
    <name evidence="1" type="ORF">AO501_02945</name>
</gene>
<dbReference type="EMBL" id="LKTM01000223">
    <property type="protein sequence ID" value="KQH78324.1"/>
    <property type="molecule type" value="Genomic_DNA"/>
</dbReference>
<sequence length="144" mass="15773">MGLLVVAAVAVGVIATHRERAALTPGGTARSQLVDLALPPGSKLIDSSRTNEWDASEFWELALPFDREVAALRSQLPIGRDLQGLRWCLEDTNDGVGYVYWRWGDAPTRRMIVVEVFRLFSPLQKRGGVNILKTASTPDPCAKG</sequence>
<organism evidence="1 2">
    <name type="scientific">Mycobacterium gordonae</name>
    <dbReference type="NCBI Taxonomy" id="1778"/>
    <lineage>
        <taxon>Bacteria</taxon>
        <taxon>Bacillati</taxon>
        <taxon>Actinomycetota</taxon>
        <taxon>Actinomycetes</taxon>
        <taxon>Mycobacteriales</taxon>
        <taxon>Mycobacteriaceae</taxon>
        <taxon>Mycobacterium</taxon>
    </lineage>
</organism>
<proteinExistence type="predicted"/>
<evidence type="ECO:0000313" key="1">
    <source>
        <dbReference type="EMBL" id="KQH78324.1"/>
    </source>
</evidence>